<protein>
    <recommendedName>
        <fullName evidence="8 10">Protein GrpE</fullName>
    </recommendedName>
    <alternativeName>
        <fullName evidence="9 10">HSP-70 cofactor</fullName>
    </alternativeName>
</protein>
<reference evidence="14 15" key="1">
    <citation type="submission" date="2016-07" db="EMBL/GenBank/DDBJ databases">
        <title>Draft genome of Scalindua rubra, obtained from a brine-seawater interface in the Red Sea, sheds light on salt adaptation in anammox bacteria.</title>
        <authorList>
            <person name="Speth D.R."/>
            <person name="Lagkouvardos I."/>
            <person name="Wang Y."/>
            <person name="Qian P.-Y."/>
            <person name="Dutilh B.E."/>
            <person name="Jetten M.S."/>
        </authorList>
    </citation>
    <scope>NUCLEOTIDE SEQUENCE [LARGE SCALE GENOMIC DNA]</scope>
    <source>
        <strain evidence="14">BSI-1</strain>
    </source>
</reference>
<evidence type="ECO:0000256" key="10">
    <source>
        <dbReference type="HAMAP-Rule" id="MF_01151"/>
    </source>
</evidence>
<dbReference type="GO" id="GO:0000774">
    <property type="term" value="F:adenyl-nucleotide exchange factor activity"/>
    <property type="evidence" value="ECO:0007669"/>
    <property type="project" value="InterPro"/>
</dbReference>
<dbReference type="GO" id="GO:0051082">
    <property type="term" value="F:unfolded protein binding"/>
    <property type="evidence" value="ECO:0007669"/>
    <property type="project" value="TreeGrafter"/>
</dbReference>
<dbReference type="PROSITE" id="PS01071">
    <property type="entry name" value="GRPE"/>
    <property type="match status" value="1"/>
</dbReference>
<comment type="function">
    <text evidence="7 10 11">Participates actively in the response to hyperosmotic and heat shock by preventing the aggregation of stress-denatured proteins, in association with DnaK and GrpE. It is the nucleotide exchange factor for DnaK and may function as a thermosensor. Unfolded proteins bind initially to DnaJ; upon interaction with the DnaJ-bound protein, DnaK hydrolyzes its bound ATP, resulting in the formation of a stable complex. GrpE releases ADP from DnaK; ATP binding to DnaK triggers the release of the substrate protein, thus completing the reaction cycle. Several rounds of ATP-dependent interactions between DnaJ, DnaK and GrpE are required for fully efficient folding.</text>
</comment>
<dbReference type="Proteomes" id="UP000094056">
    <property type="component" value="Unassembled WGS sequence"/>
</dbReference>
<name>A0A1E3X831_9BACT</name>
<evidence type="ECO:0000256" key="2">
    <source>
        <dbReference type="ARBA" id="ARBA00009054"/>
    </source>
</evidence>
<evidence type="ECO:0000256" key="13">
    <source>
        <dbReference type="SAM" id="MobiDB-lite"/>
    </source>
</evidence>
<gene>
    <name evidence="14" type="primary">hsp70</name>
    <name evidence="10" type="synonym">grpE</name>
    <name evidence="14" type="ORF">SCARUB_03092</name>
</gene>
<dbReference type="GO" id="GO:0051087">
    <property type="term" value="F:protein-folding chaperone binding"/>
    <property type="evidence" value="ECO:0007669"/>
    <property type="project" value="InterPro"/>
</dbReference>
<keyword evidence="6 10" id="KW-0143">Chaperone</keyword>
<accession>A0A1E3X831</accession>
<dbReference type="EMBL" id="MAYW01000095">
    <property type="protein sequence ID" value="ODS31768.1"/>
    <property type="molecule type" value="Genomic_DNA"/>
</dbReference>
<dbReference type="InterPro" id="IPR009012">
    <property type="entry name" value="GrpE_head"/>
</dbReference>
<dbReference type="SUPFAM" id="SSF58014">
    <property type="entry name" value="Coiled-coil domain of nucleotide exchange factor GrpE"/>
    <property type="match status" value="1"/>
</dbReference>
<feature type="compositionally biased region" description="Basic and acidic residues" evidence="13">
    <location>
        <begin position="215"/>
        <end position="231"/>
    </location>
</feature>
<evidence type="ECO:0000256" key="4">
    <source>
        <dbReference type="ARBA" id="ARBA00022490"/>
    </source>
</evidence>
<dbReference type="HAMAP" id="MF_01151">
    <property type="entry name" value="GrpE"/>
    <property type="match status" value="1"/>
</dbReference>
<dbReference type="Pfam" id="PF01025">
    <property type="entry name" value="GrpE"/>
    <property type="match status" value="1"/>
</dbReference>
<dbReference type="PRINTS" id="PR00773">
    <property type="entry name" value="GRPEPROTEIN"/>
</dbReference>
<dbReference type="InterPro" id="IPR013805">
    <property type="entry name" value="GrpE_CC"/>
</dbReference>
<comment type="caution">
    <text evidence="14">The sequence shown here is derived from an EMBL/GenBank/DDBJ whole genome shotgun (WGS) entry which is preliminary data.</text>
</comment>
<evidence type="ECO:0000256" key="3">
    <source>
        <dbReference type="ARBA" id="ARBA00011738"/>
    </source>
</evidence>
<feature type="region of interest" description="Disordered" evidence="13">
    <location>
        <begin position="210"/>
        <end position="237"/>
    </location>
</feature>
<dbReference type="GO" id="GO:0006457">
    <property type="term" value="P:protein folding"/>
    <property type="evidence" value="ECO:0007669"/>
    <property type="project" value="InterPro"/>
</dbReference>
<evidence type="ECO:0000256" key="8">
    <source>
        <dbReference type="ARBA" id="ARBA00072274"/>
    </source>
</evidence>
<feature type="region of interest" description="Disordered" evidence="13">
    <location>
        <begin position="1"/>
        <end position="55"/>
    </location>
</feature>
<comment type="subcellular location">
    <subcellularLocation>
        <location evidence="1 10">Cytoplasm</location>
    </subcellularLocation>
</comment>
<dbReference type="PANTHER" id="PTHR21237">
    <property type="entry name" value="GRPE PROTEIN"/>
    <property type="match status" value="1"/>
</dbReference>
<dbReference type="AlphaFoldDB" id="A0A1E3X831"/>
<evidence type="ECO:0000313" key="15">
    <source>
        <dbReference type="Proteomes" id="UP000094056"/>
    </source>
</evidence>
<dbReference type="PATRIC" id="fig|1872076.5.peg.3669"/>
<organism evidence="14 15">
    <name type="scientific">Candidatus Scalindua rubra</name>
    <dbReference type="NCBI Taxonomy" id="1872076"/>
    <lineage>
        <taxon>Bacteria</taxon>
        <taxon>Pseudomonadati</taxon>
        <taxon>Planctomycetota</taxon>
        <taxon>Candidatus Brocadiia</taxon>
        <taxon>Candidatus Brocadiales</taxon>
        <taxon>Candidatus Scalinduaceae</taxon>
        <taxon>Candidatus Scalindua</taxon>
    </lineage>
</organism>
<dbReference type="PANTHER" id="PTHR21237:SF23">
    <property type="entry name" value="GRPE PROTEIN HOMOLOG, MITOCHONDRIAL"/>
    <property type="match status" value="1"/>
</dbReference>
<dbReference type="Gene3D" id="2.30.22.10">
    <property type="entry name" value="Head domain of nucleotide exchange factor GrpE"/>
    <property type="match status" value="1"/>
</dbReference>
<dbReference type="InterPro" id="IPR000740">
    <property type="entry name" value="GrpE"/>
</dbReference>
<evidence type="ECO:0000256" key="5">
    <source>
        <dbReference type="ARBA" id="ARBA00023016"/>
    </source>
</evidence>
<dbReference type="Gene3D" id="3.90.20.20">
    <property type="match status" value="1"/>
</dbReference>
<evidence type="ECO:0000256" key="12">
    <source>
        <dbReference type="RuleBase" id="RU004478"/>
    </source>
</evidence>
<dbReference type="NCBIfam" id="NF010738">
    <property type="entry name" value="PRK14140.1"/>
    <property type="match status" value="1"/>
</dbReference>
<dbReference type="FunFam" id="2.30.22.10:FF:000001">
    <property type="entry name" value="Protein GrpE"/>
    <property type="match status" value="1"/>
</dbReference>
<keyword evidence="4 10" id="KW-0963">Cytoplasm</keyword>
<comment type="subunit">
    <text evidence="3 10">Homodimer.</text>
</comment>
<evidence type="ECO:0000256" key="1">
    <source>
        <dbReference type="ARBA" id="ARBA00004496"/>
    </source>
</evidence>
<dbReference type="CDD" id="cd00446">
    <property type="entry name" value="GrpE"/>
    <property type="match status" value="1"/>
</dbReference>
<comment type="similarity">
    <text evidence="2 10 12">Belongs to the GrpE family.</text>
</comment>
<dbReference type="GO" id="GO:0005737">
    <property type="term" value="C:cytoplasm"/>
    <property type="evidence" value="ECO:0007669"/>
    <property type="project" value="UniProtKB-SubCell"/>
</dbReference>
<evidence type="ECO:0000256" key="9">
    <source>
        <dbReference type="ARBA" id="ARBA00076414"/>
    </source>
</evidence>
<sequence length="237" mass="27525">MSKVQKNQDAKDTDVVNSDDDQKNIEKSQEDLESKVEIKAEDESEREEKKDESEIEEQVVLTKEDIVDLKKKAEERDSFLDKLLRTRAEYSNYQKRMRKEHETIAQFAIQDLVLDLFPELDNFERAIKLADSSKDIDKFVEGIKLIEDQLFKVLGKYGVKAIETVGKSFDPNLHEAVLEEDNDKLPHHTIIEELQRGFILKERVIRPSKVKVSKRTVEEEVSDKESDDIKNDNSLTS</sequence>
<feature type="compositionally biased region" description="Basic and acidic residues" evidence="13">
    <location>
        <begin position="1"/>
        <end position="52"/>
    </location>
</feature>
<evidence type="ECO:0000256" key="11">
    <source>
        <dbReference type="RuleBase" id="RU000639"/>
    </source>
</evidence>
<evidence type="ECO:0000256" key="7">
    <source>
        <dbReference type="ARBA" id="ARBA00053401"/>
    </source>
</evidence>
<dbReference type="SUPFAM" id="SSF51064">
    <property type="entry name" value="Head domain of nucleotide exchange factor GrpE"/>
    <property type="match status" value="1"/>
</dbReference>
<evidence type="ECO:0000313" key="14">
    <source>
        <dbReference type="EMBL" id="ODS31768.1"/>
    </source>
</evidence>
<dbReference type="GO" id="GO:0042803">
    <property type="term" value="F:protein homodimerization activity"/>
    <property type="evidence" value="ECO:0007669"/>
    <property type="project" value="InterPro"/>
</dbReference>
<evidence type="ECO:0000256" key="6">
    <source>
        <dbReference type="ARBA" id="ARBA00023186"/>
    </source>
</evidence>
<proteinExistence type="inferred from homology"/>
<keyword evidence="5 10" id="KW-0346">Stress response</keyword>